<evidence type="ECO:0000313" key="8">
    <source>
        <dbReference type="Proteomes" id="UP000011550"/>
    </source>
</evidence>
<dbReference type="EMBL" id="AOLN01000018">
    <property type="protein sequence ID" value="ELZ91620.1"/>
    <property type="molecule type" value="Genomic_DNA"/>
</dbReference>
<dbReference type="GO" id="GO:0016787">
    <property type="term" value="F:hydrolase activity"/>
    <property type="evidence" value="ECO:0007669"/>
    <property type="project" value="UniProtKB-KW"/>
</dbReference>
<organism evidence="7 8">
    <name type="scientific">Haloferax mucosum ATCC BAA-1512</name>
    <dbReference type="NCBI Taxonomy" id="662479"/>
    <lineage>
        <taxon>Archaea</taxon>
        <taxon>Methanobacteriati</taxon>
        <taxon>Methanobacteriota</taxon>
        <taxon>Stenosarchaea group</taxon>
        <taxon>Halobacteria</taxon>
        <taxon>Halobacteriales</taxon>
        <taxon>Haloferacaceae</taxon>
        <taxon>Haloferax</taxon>
    </lineage>
</organism>
<dbReference type="GO" id="GO:0046872">
    <property type="term" value="F:metal ion binding"/>
    <property type="evidence" value="ECO:0007669"/>
    <property type="project" value="UniProtKB-KW"/>
</dbReference>
<evidence type="ECO:0000256" key="4">
    <source>
        <dbReference type="ARBA" id="ARBA00025742"/>
    </source>
</evidence>
<keyword evidence="2 7" id="KW-0378">Hydrolase</keyword>
<feature type="domain" description="Calcineurin-like phosphoesterase" evidence="6">
    <location>
        <begin position="15"/>
        <end position="222"/>
    </location>
</feature>
<sequence length="321" mass="34945">MLARLARPVSRTPTRIAIVSDPHVTPTGTGTWKVYHRTENRLRTAVSTISDLDADATVLLGDLTRDGRPGEYDVVDEILADLPDPWLSVPGNHDVPKRWDDYEVPTPGRFADRYATGELPCTRRVGGIDVIGLDSASGGCNLGLYESHEGVIPEPHLRWLDEHLADATTPLVVLHHNLYHPRQHTGQFPDGDFYQLRNADELREILASHGVPLVFSGHIHWPATAVRDGVREITAPATCSFPQSFLLVEIDRSGTTIRLVPLAGPKGMAEAYTLASSGSAHGQGIAAHADRGLLSTLPLVDERTPPSQSVGGNVSEAVRWR</sequence>
<feature type="region of interest" description="Disordered" evidence="5">
    <location>
        <begin position="300"/>
        <end position="321"/>
    </location>
</feature>
<keyword evidence="8" id="KW-1185">Reference proteome</keyword>
<comment type="similarity">
    <text evidence="4">Belongs to the cyclic nucleotide phosphodiesterase class-III family.</text>
</comment>
<evidence type="ECO:0000259" key="6">
    <source>
        <dbReference type="Pfam" id="PF00149"/>
    </source>
</evidence>
<dbReference type="InterPro" id="IPR050884">
    <property type="entry name" value="CNP_phosphodiesterase-III"/>
</dbReference>
<dbReference type="AlphaFoldDB" id="M0I4B7"/>
<dbReference type="PANTHER" id="PTHR42988:SF2">
    <property type="entry name" value="CYCLIC NUCLEOTIDE PHOSPHODIESTERASE CBUA0032-RELATED"/>
    <property type="match status" value="1"/>
</dbReference>
<keyword evidence="1" id="KW-0479">Metal-binding</keyword>
<dbReference type="PANTHER" id="PTHR42988">
    <property type="entry name" value="PHOSPHOHYDROLASE"/>
    <property type="match status" value="1"/>
</dbReference>
<reference evidence="7 8" key="1">
    <citation type="journal article" date="2014" name="PLoS Genet.">
        <title>Phylogenetically driven sequencing of extremely halophilic archaea reveals strategies for static and dynamic osmo-response.</title>
        <authorList>
            <person name="Becker E.A."/>
            <person name="Seitzer P.M."/>
            <person name="Tritt A."/>
            <person name="Larsen D."/>
            <person name="Krusor M."/>
            <person name="Yao A.I."/>
            <person name="Wu D."/>
            <person name="Madern D."/>
            <person name="Eisen J.A."/>
            <person name="Darling A.E."/>
            <person name="Facciotti M.T."/>
        </authorList>
    </citation>
    <scope>NUCLEOTIDE SEQUENCE [LARGE SCALE GENOMIC DNA]</scope>
    <source>
        <strain evidence="7 8">ATCC BAA-1512</strain>
    </source>
</reference>
<dbReference type="Proteomes" id="UP000011550">
    <property type="component" value="Unassembled WGS sequence"/>
</dbReference>
<comment type="caution">
    <text evidence="7">The sequence shown here is derived from an EMBL/GenBank/DDBJ whole genome shotgun (WGS) entry which is preliminary data.</text>
</comment>
<accession>M0I4B7</accession>
<dbReference type="Gene3D" id="3.60.21.10">
    <property type="match status" value="1"/>
</dbReference>
<evidence type="ECO:0000313" key="7">
    <source>
        <dbReference type="EMBL" id="ELZ91620.1"/>
    </source>
</evidence>
<dbReference type="STRING" id="662479.C440_14939"/>
<evidence type="ECO:0000256" key="1">
    <source>
        <dbReference type="ARBA" id="ARBA00022723"/>
    </source>
</evidence>
<dbReference type="InterPro" id="IPR029052">
    <property type="entry name" value="Metallo-depent_PP-like"/>
</dbReference>
<evidence type="ECO:0000256" key="3">
    <source>
        <dbReference type="ARBA" id="ARBA00023004"/>
    </source>
</evidence>
<gene>
    <name evidence="7" type="ORF">C440_14939</name>
</gene>
<dbReference type="SUPFAM" id="SSF56300">
    <property type="entry name" value="Metallo-dependent phosphatases"/>
    <property type="match status" value="1"/>
</dbReference>
<proteinExistence type="inferred from homology"/>
<dbReference type="PATRIC" id="fig|662479.7.peg.3027"/>
<dbReference type="InterPro" id="IPR004843">
    <property type="entry name" value="Calcineurin-like_PHP"/>
</dbReference>
<protein>
    <submittedName>
        <fullName evidence="7">Putative phosphohydrolase</fullName>
    </submittedName>
</protein>
<name>M0I4B7_9EURY</name>
<evidence type="ECO:0000256" key="5">
    <source>
        <dbReference type="SAM" id="MobiDB-lite"/>
    </source>
</evidence>
<evidence type="ECO:0000256" key="2">
    <source>
        <dbReference type="ARBA" id="ARBA00022801"/>
    </source>
</evidence>
<dbReference type="Pfam" id="PF00149">
    <property type="entry name" value="Metallophos"/>
    <property type="match status" value="1"/>
</dbReference>
<keyword evidence="3" id="KW-0408">Iron</keyword>